<protein>
    <submittedName>
        <fullName evidence="1">Flp operon protein C</fullName>
    </submittedName>
</protein>
<sequence>MNYRMLFIISLLTLVVGIGGILFLPTGDTNAINESGESIVTEQKPEKLIVIAELKRDINSGTLLQVEDYSLSEITVTEDNPLVNNDLTDVLSLSNAKSLQGHLVSQNLKSGSLLSKSVVISPNDPKFLLTSLDPKQEIAFRVYLKPTERYILDTIQTGDYVSVYNQKITNRSREDSTERYILLKLINKLLVLQVKEFQTIDENNEVIKKDELEDEYIGYINLKVNPEQAKLFYSLEKGSQLIILPATNQVESTNNKGLFIRKLRGNE</sequence>
<accession>A0ABW4NW20</accession>
<reference evidence="2" key="1">
    <citation type="journal article" date="2019" name="Int. J. Syst. Evol. Microbiol.">
        <title>The Global Catalogue of Microorganisms (GCM) 10K type strain sequencing project: providing services to taxonomists for standard genome sequencing and annotation.</title>
        <authorList>
            <consortium name="The Broad Institute Genomics Platform"/>
            <consortium name="The Broad Institute Genome Sequencing Center for Infectious Disease"/>
            <person name="Wu L."/>
            <person name="Ma J."/>
        </authorList>
    </citation>
    <scope>NUCLEOTIDE SEQUENCE [LARGE SCALE GENOMIC DNA]</scope>
    <source>
        <strain evidence="2">CCM 7950</strain>
    </source>
</reference>
<organism evidence="1 2">
    <name type="scientific">Pasteurella oralis</name>
    <dbReference type="NCBI Taxonomy" id="1071947"/>
    <lineage>
        <taxon>Bacteria</taxon>
        <taxon>Pseudomonadati</taxon>
        <taxon>Pseudomonadota</taxon>
        <taxon>Gammaproteobacteria</taxon>
        <taxon>Pasteurellales</taxon>
        <taxon>Pasteurellaceae</taxon>
        <taxon>Pasteurella</taxon>
    </lineage>
</organism>
<gene>
    <name evidence="1" type="ORF">ACFSAV_08810</name>
</gene>
<proteinExistence type="predicted"/>
<comment type="caution">
    <text evidence="1">The sequence shown here is derived from an EMBL/GenBank/DDBJ whole genome shotgun (WGS) entry which is preliminary data.</text>
</comment>
<name>A0ABW4NW20_9PAST</name>
<dbReference type="RefSeq" id="WP_379098657.1">
    <property type="nucleotide sequence ID" value="NZ_JBHUFP010000015.1"/>
</dbReference>
<dbReference type="Proteomes" id="UP001597420">
    <property type="component" value="Unassembled WGS sequence"/>
</dbReference>
<evidence type="ECO:0000313" key="1">
    <source>
        <dbReference type="EMBL" id="MFD1806459.1"/>
    </source>
</evidence>
<keyword evidence="2" id="KW-1185">Reference proteome</keyword>
<dbReference type="EMBL" id="JBHUFP010000015">
    <property type="protein sequence ID" value="MFD1806459.1"/>
    <property type="molecule type" value="Genomic_DNA"/>
</dbReference>
<evidence type="ECO:0000313" key="2">
    <source>
        <dbReference type="Proteomes" id="UP001597420"/>
    </source>
</evidence>